<protein>
    <submittedName>
        <fullName evidence="2">UDP-Glc:alpha-D-GlcNAc-diphosphoundecaprenol beta-1,3-glucosyltransferase WfgD</fullName>
        <ecNumber evidence="2">2.4.1.305</ecNumber>
    </submittedName>
</protein>
<dbReference type="RefSeq" id="WP_147871697.1">
    <property type="nucleotide sequence ID" value="NZ_CP036264.1"/>
</dbReference>
<dbReference type="InterPro" id="IPR001173">
    <property type="entry name" value="Glyco_trans_2-like"/>
</dbReference>
<dbReference type="GO" id="GO:0016757">
    <property type="term" value="F:glycosyltransferase activity"/>
    <property type="evidence" value="ECO:0007669"/>
    <property type="project" value="UniProtKB-KW"/>
</dbReference>
<sequence>MEDDRPMISVMMPCCNNARYIEAAITSVLSQQIDVPLELLIIDDASSDDSVDRIKAIDDPRIRLMQNQTNRGIARVRNELLDAASGHFLTSLDGDDVYVDACKLAREWELLQNAPEPQRTIVYSDVRWIDGDGQTMLTASAIAPPMEGILYQAILDRRVMIPRDFLLSVDLARGVGGFDATLPIYEDWDYKLRLAQKAVFRYTGCVGIGYRRHGSGLSAAAAPLHQKCQAIIRKKHAGEGFDGDPMRLLKLAGRLHGILTRNRLRSRKAA</sequence>
<dbReference type="Proteomes" id="UP000321353">
    <property type="component" value="Chromosome"/>
</dbReference>
<gene>
    <name evidence="2" type="primary">wfgD_3</name>
    <name evidence="2" type="ORF">Mal15_69330</name>
</gene>
<keyword evidence="2" id="KW-0808">Transferase</keyword>
<keyword evidence="2" id="KW-0328">Glycosyltransferase</keyword>
<name>A0A5B9MN34_9BACT</name>
<accession>A0A5B9MN34</accession>
<proteinExistence type="predicted"/>
<dbReference type="Gene3D" id="3.90.550.10">
    <property type="entry name" value="Spore Coat Polysaccharide Biosynthesis Protein SpsA, Chain A"/>
    <property type="match status" value="1"/>
</dbReference>
<dbReference type="PANTHER" id="PTHR43685:SF2">
    <property type="entry name" value="GLYCOSYLTRANSFERASE 2-LIKE DOMAIN-CONTAINING PROTEIN"/>
    <property type="match status" value="1"/>
</dbReference>
<dbReference type="EMBL" id="CP036264">
    <property type="protein sequence ID" value="QEG02812.1"/>
    <property type="molecule type" value="Genomic_DNA"/>
</dbReference>
<dbReference type="PANTHER" id="PTHR43685">
    <property type="entry name" value="GLYCOSYLTRANSFERASE"/>
    <property type="match status" value="1"/>
</dbReference>
<dbReference type="KEGG" id="smam:Mal15_69330"/>
<dbReference type="Pfam" id="PF00535">
    <property type="entry name" value="Glycos_transf_2"/>
    <property type="match status" value="1"/>
</dbReference>
<dbReference type="EC" id="2.4.1.305" evidence="2"/>
<keyword evidence="3" id="KW-1185">Reference proteome</keyword>
<organism evidence="2 3">
    <name type="scientific">Stieleria maiorica</name>
    <dbReference type="NCBI Taxonomy" id="2795974"/>
    <lineage>
        <taxon>Bacteria</taxon>
        <taxon>Pseudomonadati</taxon>
        <taxon>Planctomycetota</taxon>
        <taxon>Planctomycetia</taxon>
        <taxon>Pirellulales</taxon>
        <taxon>Pirellulaceae</taxon>
        <taxon>Stieleria</taxon>
    </lineage>
</organism>
<evidence type="ECO:0000313" key="2">
    <source>
        <dbReference type="EMBL" id="QEG02812.1"/>
    </source>
</evidence>
<feature type="domain" description="Glycosyltransferase 2-like" evidence="1">
    <location>
        <begin position="9"/>
        <end position="113"/>
    </location>
</feature>
<dbReference type="SUPFAM" id="SSF53448">
    <property type="entry name" value="Nucleotide-diphospho-sugar transferases"/>
    <property type="match status" value="1"/>
</dbReference>
<reference evidence="2 3" key="1">
    <citation type="submission" date="2019-02" db="EMBL/GenBank/DDBJ databases">
        <title>Planctomycetal bacteria perform biofilm scaping via a novel small molecule.</title>
        <authorList>
            <person name="Jeske O."/>
            <person name="Boedeker C."/>
            <person name="Wiegand S."/>
            <person name="Breitling P."/>
            <person name="Kallscheuer N."/>
            <person name="Jogler M."/>
            <person name="Rohde M."/>
            <person name="Petersen J."/>
            <person name="Medema M.H."/>
            <person name="Surup F."/>
            <person name="Jogler C."/>
        </authorList>
    </citation>
    <scope>NUCLEOTIDE SEQUENCE [LARGE SCALE GENOMIC DNA]</scope>
    <source>
        <strain evidence="2 3">Mal15</strain>
    </source>
</reference>
<evidence type="ECO:0000313" key="3">
    <source>
        <dbReference type="Proteomes" id="UP000321353"/>
    </source>
</evidence>
<dbReference type="AlphaFoldDB" id="A0A5B9MN34"/>
<dbReference type="InterPro" id="IPR050834">
    <property type="entry name" value="Glycosyltransf_2"/>
</dbReference>
<evidence type="ECO:0000259" key="1">
    <source>
        <dbReference type="Pfam" id="PF00535"/>
    </source>
</evidence>
<dbReference type="InterPro" id="IPR029044">
    <property type="entry name" value="Nucleotide-diphossugar_trans"/>
</dbReference>